<dbReference type="GO" id="GO:0019441">
    <property type="term" value="P:L-tryptophan catabolic process to kynurenine"/>
    <property type="evidence" value="ECO:0007669"/>
    <property type="project" value="UniProtKB-UniRule"/>
</dbReference>
<dbReference type="RefSeq" id="WP_013704295.1">
    <property type="nucleotide sequence ID" value="NC_015387.1"/>
</dbReference>
<dbReference type="InterPro" id="IPR007325">
    <property type="entry name" value="KFase/CYL"/>
</dbReference>
<dbReference type="KEGG" id="mhd:Marky_1513"/>
<dbReference type="STRING" id="869210.Marky_1513"/>
<feature type="binding site" evidence="9">
    <location>
        <position position="55"/>
    </location>
    <ligand>
        <name>Zn(2+)</name>
        <dbReference type="ChEBI" id="CHEBI:29105"/>
        <label>2</label>
    </ligand>
</feature>
<evidence type="ECO:0000256" key="3">
    <source>
        <dbReference type="ARBA" id="ARBA00022723"/>
    </source>
</evidence>
<name>F2NPG7_MARHT</name>
<dbReference type="GO" id="GO:0004061">
    <property type="term" value="F:arylformamidase activity"/>
    <property type="evidence" value="ECO:0007669"/>
    <property type="project" value="UniProtKB-UniRule"/>
</dbReference>
<comment type="catalytic activity">
    <reaction evidence="7 9">
        <text>N-formyl-L-kynurenine + H2O = L-kynurenine + formate + H(+)</text>
        <dbReference type="Rhea" id="RHEA:13009"/>
        <dbReference type="ChEBI" id="CHEBI:15377"/>
        <dbReference type="ChEBI" id="CHEBI:15378"/>
        <dbReference type="ChEBI" id="CHEBI:15740"/>
        <dbReference type="ChEBI" id="CHEBI:57959"/>
        <dbReference type="ChEBI" id="CHEBI:58629"/>
        <dbReference type="EC" id="3.5.1.9"/>
    </reaction>
</comment>
<dbReference type="PANTHER" id="PTHR31118:SF32">
    <property type="entry name" value="KYNURENINE FORMAMIDASE"/>
    <property type="match status" value="1"/>
</dbReference>
<evidence type="ECO:0000256" key="5">
    <source>
        <dbReference type="ARBA" id="ARBA00022833"/>
    </source>
</evidence>
<reference evidence="10 11" key="1">
    <citation type="journal article" date="2012" name="Stand. Genomic Sci.">
        <title>Complete genome sequence of the aerobic, heterotroph Marinithermus hydrothermalis type strain (T1(T)) from a deep-sea hydrothermal vent chimney.</title>
        <authorList>
            <person name="Copeland A."/>
            <person name="Gu W."/>
            <person name="Yasawong M."/>
            <person name="Lapidus A."/>
            <person name="Lucas S."/>
            <person name="Deshpande S."/>
            <person name="Pagani I."/>
            <person name="Tapia R."/>
            <person name="Cheng J.F."/>
            <person name="Goodwin L.A."/>
            <person name="Pitluck S."/>
            <person name="Liolios K."/>
            <person name="Ivanova N."/>
            <person name="Mavromatis K."/>
            <person name="Mikhailova N."/>
            <person name="Pati A."/>
            <person name="Chen A."/>
            <person name="Palaniappan K."/>
            <person name="Land M."/>
            <person name="Pan C."/>
            <person name="Brambilla E.M."/>
            <person name="Rohde M."/>
            <person name="Tindall B.J."/>
            <person name="Sikorski J."/>
            <person name="Goker M."/>
            <person name="Detter J.C."/>
            <person name="Bristow J."/>
            <person name="Eisen J.A."/>
            <person name="Markowitz V."/>
            <person name="Hugenholtz P."/>
            <person name="Kyrpides N.C."/>
            <person name="Klenk H.P."/>
            <person name="Woyke T."/>
        </authorList>
    </citation>
    <scope>NUCLEOTIDE SEQUENCE [LARGE SCALE GENOMIC DNA]</scope>
    <source>
        <strain evidence="11">DSM 14884 / JCM 11576 / T1</strain>
    </source>
</reference>
<feature type="binding site" evidence="9">
    <location>
        <position position="49"/>
    </location>
    <ligand>
        <name>Zn(2+)</name>
        <dbReference type="ChEBI" id="CHEBI:29105"/>
        <label>1</label>
    </ligand>
</feature>
<evidence type="ECO:0000256" key="6">
    <source>
        <dbReference type="ARBA" id="ARBA00023079"/>
    </source>
</evidence>
<comment type="function">
    <text evidence="1 9">Catalyzes the hydrolysis of N-formyl-L-kynurenine to L-kynurenine, the second step in the kynurenine pathway of tryptophan degradation.</text>
</comment>
<keyword evidence="4 9" id="KW-0378">Hydrolase</keyword>
<feature type="active site" description="Proton donor/acceptor" evidence="9">
    <location>
        <position position="59"/>
    </location>
</feature>
<keyword evidence="5 9" id="KW-0862">Zinc</keyword>
<evidence type="ECO:0000256" key="2">
    <source>
        <dbReference type="ARBA" id="ARBA00011738"/>
    </source>
</evidence>
<comment type="cofactor">
    <cofactor evidence="9">
        <name>Zn(2+)</name>
        <dbReference type="ChEBI" id="CHEBI:29105"/>
    </cofactor>
    <text evidence="9">Binds 2 zinc ions per subunit.</text>
</comment>
<feature type="binding site" evidence="9">
    <location>
        <position position="171"/>
    </location>
    <ligand>
        <name>Zn(2+)</name>
        <dbReference type="ChEBI" id="CHEBI:29105"/>
        <label>1</label>
    </ligand>
</feature>
<proteinExistence type="inferred from homology"/>
<evidence type="ECO:0000313" key="11">
    <source>
        <dbReference type="Proteomes" id="UP000007030"/>
    </source>
</evidence>
<dbReference type="Pfam" id="PF04199">
    <property type="entry name" value="Cyclase"/>
    <property type="match status" value="1"/>
</dbReference>
<dbReference type="HOGENOM" id="CLU_030671_3_1_0"/>
<accession>F2NPG7</accession>
<dbReference type="InterPro" id="IPR017484">
    <property type="entry name" value="Kynurenine_formamidase_bac"/>
</dbReference>
<dbReference type="GO" id="GO:0004328">
    <property type="term" value="F:formamidase activity"/>
    <property type="evidence" value="ECO:0007669"/>
    <property type="project" value="InterPro"/>
</dbReference>
<keyword evidence="6 9" id="KW-0823">Tryptophan catabolism</keyword>
<feature type="binding site" evidence="9">
    <location>
        <position position="55"/>
    </location>
    <ligand>
        <name>Zn(2+)</name>
        <dbReference type="ChEBI" id="CHEBI:29105"/>
        <label>1</label>
    </ligand>
</feature>
<dbReference type="Proteomes" id="UP000007030">
    <property type="component" value="Chromosome"/>
</dbReference>
<keyword evidence="11" id="KW-1185">Reference proteome</keyword>
<feature type="binding site" evidence="9">
    <location>
        <position position="19"/>
    </location>
    <ligand>
        <name>substrate</name>
    </ligand>
</feature>
<organism evidence="10 11">
    <name type="scientific">Marinithermus hydrothermalis (strain DSM 14884 / JCM 11576 / T1)</name>
    <dbReference type="NCBI Taxonomy" id="869210"/>
    <lineage>
        <taxon>Bacteria</taxon>
        <taxon>Thermotogati</taxon>
        <taxon>Deinococcota</taxon>
        <taxon>Deinococci</taxon>
        <taxon>Thermales</taxon>
        <taxon>Thermaceae</taxon>
        <taxon>Marinithermus</taxon>
    </lineage>
</organism>
<dbReference type="AlphaFoldDB" id="F2NPG7"/>
<protein>
    <recommendedName>
        <fullName evidence="9">Kynurenine formamidase</fullName>
        <shortName evidence="9">KFA</shortName>
        <shortName evidence="9">KFase</shortName>
        <ecNumber evidence="9">3.5.1.9</ecNumber>
    </recommendedName>
    <alternativeName>
        <fullName evidence="9">Arylformamidase</fullName>
    </alternativeName>
    <alternativeName>
        <fullName evidence="9">N-formylkynurenine formamidase</fullName>
        <shortName evidence="9">FKF</shortName>
    </alternativeName>
</protein>
<evidence type="ECO:0000256" key="4">
    <source>
        <dbReference type="ARBA" id="ARBA00022801"/>
    </source>
</evidence>
<dbReference type="UniPathway" id="UPA00333">
    <property type="reaction ID" value="UER00454"/>
</dbReference>
<evidence type="ECO:0000256" key="9">
    <source>
        <dbReference type="HAMAP-Rule" id="MF_01969"/>
    </source>
</evidence>
<keyword evidence="3 9" id="KW-0479">Metal-binding</keyword>
<dbReference type="SUPFAM" id="SSF102198">
    <property type="entry name" value="Putative cyclase"/>
    <property type="match status" value="1"/>
</dbReference>
<comment type="subunit">
    <text evidence="2 9">Homodimer.</text>
</comment>
<comment type="pathway">
    <text evidence="8 9">Amino-acid degradation; L-tryptophan degradation via kynurenine pathway; L-kynurenine from L-tryptophan: step 2/2.</text>
</comment>
<evidence type="ECO:0000313" key="10">
    <source>
        <dbReference type="EMBL" id="AEB12248.1"/>
    </source>
</evidence>
<gene>
    <name evidence="9" type="primary">kynB</name>
    <name evidence="10" type="ordered locus">Marky_1513</name>
</gene>
<evidence type="ECO:0000256" key="7">
    <source>
        <dbReference type="ARBA" id="ARBA00048496"/>
    </source>
</evidence>
<comment type="similarity">
    <text evidence="9">Belongs to the Cyclase 1 superfamily. KynB family.</text>
</comment>
<dbReference type="Gene3D" id="3.50.30.50">
    <property type="entry name" value="Putative cyclase"/>
    <property type="match status" value="1"/>
</dbReference>
<dbReference type="InterPro" id="IPR037175">
    <property type="entry name" value="KFase_sf"/>
</dbReference>
<dbReference type="HAMAP" id="MF_01969">
    <property type="entry name" value="KynB"/>
    <property type="match status" value="1"/>
</dbReference>
<feature type="binding site" evidence="9">
    <location>
        <position position="53"/>
    </location>
    <ligand>
        <name>Zn(2+)</name>
        <dbReference type="ChEBI" id="CHEBI:29105"/>
        <label>1</label>
    </ligand>
</feature>
<evidence type="ECO:0000256" key="8">
    <source>
        <dbReference type="ARBA" id="ARBA00060547"/>
    </source>
</evidence>
<dbReference type="EMBL" id="CP002630">
    <property type="protein sequence ID" value="AEB12248.1"/>
    <property type="molecule type" value="Genomic_DNA"/>
</dbReference>
<feature type="binding site" evidence="9">
    <location>
        <position position="171"/>
    </location>
    <ligand>
        <name>Zn(2+)</name>
        <dbReference type="ChEBI" id="CHEBI:29105"/>
        <label>2</label>
    </ligand>
</feature>
<dbReference type="eggNOG" id="COG1878">
    <property type="taxonomic scope" value="Bacteria"/>
</dbReference>
<dbReference type="PANTHER" id="PTHR31118">
    <property type="entry name" value="CYCLASE-LIKE PROTEIN 2"/>
    <property type="match status" value="1"/>
</dbReference>
<dbReference type="FunFam" id="3.50.30.50:FF:000001">
    <property type="entry name" value="Kynurenine formamidase"/>
    <property type="match status" value="1"/>
</dbReference>
<sequence length="205" mass="22150">MPPRLIDITRALYPGHPVWPGDAPFALELTASMRDGQPANVMRFSSTTHLGTHLDAPFHYDPAGIRLGEVPLEVLMGPALVIHAPGRERLGPEVLEGLEALPERVLFFTGQPNRWMRFPTAFTGLSPALVHALARRGVRLVGTDAPSVDRFEDAALPVHRACAEAGVFILEGLVLKGVPAGRYELVCLPLPLPTADAAPVRAILR</sequence>
<evidence type="ECO:0000256" key="1">
    <source>
        <dbReference type="ARBA" id="ARBA00002204"/>
    </source>
</evidence>
<feature type="binding site" evidence="9">
    <location>
        <position position="159"/>
    </location>
    <ligand>
        <name>Zn(2+)</name>
        <dbReference type="ChEBI" id="CHEBI:29105"/>
        <label>2</label>
    </ligand>
</feature>
<dbReference type="EC" id="3.5.1.9" evidence="9"/>
<dbReference type="GO" id="GO:0008270">
    <property type="term" value="F:zinc ion binding"/>
    <property type="evidence" value="ECO:0007669"/>
    <property type="project" value="UniProtKB-UniRule"/>
</dbReference>